<evidence type="ECO:0000313" key="1">
    <source>
        <dbReference type="EMBL" id="GMF09084.1"/>
    </source>
</evidence>
<protein>
    <submittedName>
        <fullName evidence="1">Unnamed protein product</fullName>
    </submittedName>
</protein>
<organism evidence="1 2">
    <name type="scientific">Phytophthora lilii</name>
    <dbReference type="NCBI Taxonomy" id="2077276"/>
    <lineage>
        <taxon>Eukaryota</taxon>
        <taxon>Sar</taxon>
        <taxon>Stramenopiles</taxon>
        <taxon>Oomycota</taxon>
        <taxon>Peronosporomycetes</taxon>
        <taxon>Peronosporales</taxon>
        <taxon>Peronosporaceae</taxon>
        <taxon>Phytophthora</taxon>
    </lineage>
</organism>
<gene>
    <name evidence="1" type="ORF">Plil01_000002000</name>
</gene>
<dbReference type="Gene3D" id="2.60.120.200">
    <property type="match status" value="2"/>
</dbReference>
<proteinExistence type="predicted"/>
<dbReference type="AlphaFoldDB" id="A0A9W6WLF3"/>
<dbReference type="InterPro" id="IPR013320">
    <property type="entry name" value="ConA-like_dom_sf"/>
</dbReference>
<name>A0A9W6WLF3_9STRA</name>
<evidence type="ECO:0000313" key="2">
    <source>
        <dbReference type="Proteomes" id="UP001165083"/>
    </source>
</evidence>
<sequence length="645" mass="72702">MRPSSIALPARPLACPIAGGPTLSIKICSLEVQGLAPAEQVTSPSARASALGVMEQLPPDALKVLSSFLTGQDAFNLSHSSAWWLEYVADGSFWQRRLQSSQAWHKRFMVAPSLLFRGRQTANNLQLDSFAYLVDMKQSEPSHFHLTRLTSFSFDVWFSLLSASDAQCYGGIIYGLQSAERASRPWPHYHQPIVVVNASGDLHCSLLDDKPVVARNLVSSRWYHLALAYDHDLQWQDVYLDGELVWSDTGPLHEEWRYLTHEQVGTGCVTGGDQQFPYRGYLGWYGFHGIIDEFRVWETTLQESEVVELAHGGRLSSERLRGSLKLVGSETTTWQGEVSARQQYVQSRSMRFKALKVENMADELDAFMYLTYVPGRYQRGRQYPLLFTLTHMGAESFSFDVWFSLLPASSNEFAGGIILGLQSDTRTEGHWPHYHQQFVMVSSTGEFYCSVLSEKVVAANNLESNRWYHVALTYDHDHQHQQVFLDGLKIRSEPGSRHHEWSRLMYGQVGTGCVTSDTLNCPRPGHIGWYGFNGIIDCFRVWGGVLSQDDVVQLARGGELPAERLRASTARQTDSISSRSLQLNVRQRWFGNDSSKQHCLSVGKLTYHLQGGSNFNTPKRAFYPGLRHGSRKEWATSNNSAKDLA</sequence>
<dbReference type="Proteomes" id="UP001165083">
    <property type="component" value="Unassembled WGS sequence"/>
</dbReference>
<keyword evidence="2" id="KW-1185">Reference proteome</keyword>
<dbReference type="SUPFAM" id="SSF49899">
    <property type="entry name" value="Concanavalin A-like lectins/glucanases"/>
    <property type="match status" value="2"/>
</dbReference>
<comment type="caution">
    <text evidence="1">The sequence shown here is derived from an EMBL/GenBank/DDBJ whole genome shotgun (WGS) entry which is preliminary data.</text>
</comment>
<dbReference type="Pfam" id="PF13385">
    <property type="entry name" value="Laminin_G_3"/>
    <property type="match status" value="2"/>
</dbReference>
<accession>A0A9W6WLF3</accession>
<dbReference type="EMBL" id="BSXW01000001">
    <property type="protein sequence ID" value="GMF09084.1"/>
    <property type="molecule type" value="Genomic_DNA"/>
</dbReference>
<dbReference type="OrthoDB" id="3219396at2759"/>
<dbReference type="InterPro" id="IPR036047">
    <property type="entry name" value="F-box-like_dom_sf"/>
</dbReference>
<dbReference type="SUPFAM" id="SSF81383">
    <property type="entry name" value="F-box domain"/>
    <property type="match status" value="1"/>
</dbReference>
<reference evidence="1" key="1">
    <citation type="submission" date="2023-04" db="EMBL/GenBank/DDBJ databases">
        <title>Phytophthora lilii NBRC 32176.</title>
        <authorList>
            <person name="Ichikawa N."/>
            <person name="Sato H."/>
            <person name="Tonouchi N."/>
        </authorList>
    </citation>
    <scope>NUCLEOTIDE SEQUENCE</scope>
    <source>
        <strain evidence="1">NBRC 32176</strain>
    </source>
</reference>